<dbReference type="EMBL" id="RCTF01000018">
    <property type="protein sequence ID" value="RLP74645.1"/>
    <property type="molecule type" value="Genomic_DNA"/>
</dbReference>
<comment type="caution">
    <text evidence="3">The sequence shown here is derived from an EMBL/GenBank/DDBJ whole genome shotgun (WGS) entry which is preliminary data.</text>
</comment>
<dbReference type="SUPFAM" id="SSF50249">
    <property type="entry name" value="Nucleic acid-binding proteins"/>
    <property type="match status" value="1"/>
</dbReference>
<keyword evidence="4" id="KW-1185">Reference proteome</keyword>
<reference evidence="3 4" key="1">
    <citation type="submission" date="2018-10" db="EMBL/GenBank/DDBJ databases">
        <title>Xanthobacter tagetidis genome sequencing and assembly.</title>
        <authorList>
            <person name="Maclea K.S."/>
            <person name="Goen A.E."/>
            <person name="Fatima S.A."/>
        </authorList>
    </citation>
    <scope>NUCLEOTIDE SEQUENCE [LARGE SCALE GENOMIC DNA]</scope>
    <source>
        <strain evidence="3 4">ATCC 700314</strain>
    </source>
</reference>
<accession>A0A3L7A3K3</accession>
<name>A0A3L7A3K3_9HYPH</name>
<evidence type="ECO:0000313" key="4">
    <source>
        <dbReference type="Proteomes" id="UP000269692"/>
    </source>
</evidence>
<proteinExistence type="predicted"/>
<protein>
    <submittedName>
        <fullName evidence="3">Thiolase</fullName>
    </submittedName>
</protein>
<dbReference type="RefSeq" id="WP_121624807.1">
    <property type="nucleotide sequence ID" value="NZ_JACIIW010000010.1"/>
</dbReference>
<gene>
    <name evidence="3" type="ORF">D9R14_18395</name>
</gene>
<dbReference type="PANTHER" id="PTHR34075">
    <property type="entry name" value="BLR3430 PROTEIN"/>
    <property type="match status" value="1"/>
</dbReference>
<dbReference type="Pfam" id="PF12172">
    <property type="entry name" value="zf-ChsH2"/>
    <property type="match status" value="1"/>
</dbReference>
<dbReference type="OrthoDB" id="7595207at2"/>
<evidence type="ECO:0000259" key="2">
    <source>
        <dbReference type="Pfam" id="PF12172"/>
    </source>
</evidence>
<organism evidence="3 4">
    <name type="scientific">Xanthobacter tagetidis</name>
    <dbReference type="NCBI Taxonomy" id="60216"/>
    <lineage>
        <taxon>Bacteria</taxon>
        <taxon>Pseudomonadati</taxon>
        <taxon>Pseudomonadota</taxon>
        <taxon>Alphaproteobacteria</taxon>
        <taxon>Hyphomicrobiales</taxon>
        <taxon>Xanthobacteraceae</taxon>
        <taxon>Xanthobacter</taxon>
    </lineage>
</organism>
<evidence type="ECO:0000259" key="1">
    <source>
        <dbReference type="Pfam" id="PF01796"/>
    </source>
</evidence>
<dbReference type="PANTHER" id="PTHR34075:SF5">
    <property type="entry name" value="BLR3430 PROTEIN"/>
    <property type="match status" value="1"/>
</dbReference>
<sequence length="141" mass="15623">MSTYLPTQLPGPQPDLDDQPFWDFCKARELRIQACADCGKLRHPPMPACPACRSMRTTWRAVPGTGTVFSFTVCHYPAHASLKDVVPYNVSVVLLDGTDDIRIVSNVIDAEPDEIAIGMRVALAWDEVADGQVLPRFRRAP</sequence>
<feature type="domain" description="ChsH2 C-terminal OB-fold" evidence="1">
    <location>
        <begin position="59"/>
        <end position="126"/>
    </location>
</feature>
<dbReference type="Proteomes" id="UP000269692">
    <property type="component" value="Unassembled WGS sequence"/>
</dbReference>
<feature type="domain" description="ChsH2 rubredoxin-like zinc ribbon" evidence="2">
    <location>
        <begin position="22"/>
        <end position="54"/>
    </location>
</feature>
<dbReference type="Gene3D" id="6.10.30.10">
    <property type="match status" value="1"/>
</dbReference>
<evidence type="ECO:0000313" key="3">
    <source>
        <dbReference type="EMBL" id="RLP74645.1"/>
    </source>
</evidence>
<dbReference type="InterPro" id="IPR022002">
    <property type="entry name" value="ChsH2_Znr"/>
</dbReference>
<dbReference type="InterPro" id="IPR012340">
    <property type="entry name" value="NA-bd_OB-fold"/>
</dbReference>
<dbReference type="InterPro" id="IPR002878">
    <property type="entry name" value="ChsH2_C"/>
</dbReference>
<dbReference type="InterPro" id="IPR052513">
    <property type="entry name" value="Thioester_dehydratase-like"/>
</dbReference>
<dbReference type="Pfam" id="PF01796">
    <property type="entry name" value="OB_ChsH2_C"/>
    <property type="match status" value="1"/>
</dbReference>
<dbReference type="AlphaFoldDB" id="A0A3L7A3K3"/>